<keyword evidence="5" id="KW-0548">Nucleotidyltransferase</keyword>
<dbReference type="PANTHER" id="PTHR43523:SF6">
    <property type="entry name" value="GLYCOGEN BIOSYNTHESIS PROTEIN GLGD"/>
    <property type="match status" value="1"/>
</dbReference>
<dbReference type="Gene3D" id="2.160.10.10">
    <property type="entry name" value="Hexapeptide repeat proteins"/>
    <property type="match status" value="1"/>
</dbReference>
<dbReference type="InterPro" id="IPR005835">
    <property type="entry name" value="NTP_transferase_dom"/>
</dbReference>
<dbReference type="InterPro" id="IPR011831">
    <property type="entry name" value="ADP-Glc_PPase"/>
</dbReference>
<feature type="domain" description="Nucleotidyl transferase" evidence="3">
    <location>
        <begin position="16"/>
        <end position="147"/>
    </location>
</feature>
<sequence length="340" mass="38269">MRMAAVIDATVKKPGLEDLTIYRTTASVPFAGRYRLIDFTLSNIVNSNINSVGVFATYPFVSLLDHIGMGKNWDLDRRKDGLYFLPISQKAGGQITVGSFAALEEHMDFFNKSRQDYIVVTTCSTVCQIDYEDMLDAHIASGVDITEAVSGETGLSNYILKKSLLKELIRTHREKRIISVEDVVKLKKAPYTFGKYEYTGYYAIIDSMESYFQASMDLLEKDKRNELFLSNRPIYTKVKDEPPTRYMPGSHVTQSLIANGSTIEGTVDNSIISRAVSVNQSSRVDHCVIMQKSFIEKNCELSYVIADKDVHIEEGVVLKGTPEKPVVLRKGERVTKEEVR</sequence>
<evidence type="ECO:0000313" key="5">
    <source>
        <dbReference type="EMBL" id="QKX50647.1"/>
    </source>
</evidence>
<dbReference type="GO" id="GO:0008878">
    <property type="term" value="F:glucose-1-phosphate adenylyltransferase activity"/>
    <property type="evidence" value="ECO:0007669"/>
    <property type="project" value="InterPro"/>
</dbReference>
<keyword evidence="5" id="KW-0808">Transferase</keyword>
<protein>
    <submittedName>
        <fullName evidence="5">Glucose-1-phosphate adenylyltransferase</fullName>
    </submittedName>
</protein>
<evidence type="ECO:0000259" key="4">
    <source>
        <dbReference type="Pfam" id="PF24894"/>
    </source>
</evidence>
<evidence type="ECO:0000256" key="1">
    <source>
        <dbReference type="ARBA" id="ARBA00010443"/>
    </source>
</evidence>
<evidence type="ECO:0000313" key="6">
    <source>
        <dbReference type="Proteomes" id="UP000509222"/>
    </source>
</evidence>
<dbReference type="GO" id="GO:0005978">
    <property type="term" value="P:glycogen biosynthetic process"/>
    <property type="evidence" value="ECO:0007669"/>
    <property type="project" value="UniProtKB-KW"/>
</dbReference>
<accession>A0A7H8Q9I9</accession>
<dbReference type="SUPFAM" id="SSF51161">
    <property type="entry name" value="Trimeric LpxA-like enzymes"/>
    <property type="match status" value="1"/>
</dbReference>
<gene>
    <name evidence="5" type="ORF">HF394_08675</name>
</gene>
<evidence type="ECO:0000256" key="2">
    <source>
        <dbReference type="ARBA" id="ARBA00023056"/>
    </source>
</evidence>
<dbReference type="EMBL" id="CP051177">
    <property type="protein sequence ID" value="QKX50647.1"/>
    <property type="molecule type" value="Genomic_DNA"/>
</dbReference>
<keyword evidence="6" id="KW-1185">Reference proteome</keyword>
<dbReference type="InterPro" id="IPR029044">
    <property type="entry name" value="Nucleotide-diphossugar_trans"/>
</dbReference>
<name>A0A7H8Q9I9_9BACL</name>
<dbReference type="InterPro" id="IPR011004">
    <property type="entry name" value="Trimer_LpxA-like_sf"/>
</dbReference>
<comment type="similarity">
    <text evidence="1">Belongs to the bacterial/plant glucose-1-phosphate adenylyltransferase family.</text>
</comment>
<dbReference type="InterPro" id="IPR056818">
    <property type="entry name" value="GlmU/GlgC-like_hexapep"/>
</dbReference>
<dbReference type="SUPFAM" id="SSF53448">
    <property type="entry name" value="Nucleotide-diphospho-sugar transferases"/>
    <property type="match status" value="1"/>
</dbReference>
<dbReference type="Proteomes" id="UP000509222">
    <property type="component" value="Chromosome"/>
</dbReference>
<reference evidence="5 6" key="1">
    <citation type="submission" date="2020-04" db="EMBL/GenBank/DDBJ databases">
        <authorList>
            <person name="Pajer P."/>
            <person name="Broz P."/>
        </authorList>
    </citation>
    <scope>NUCLEOTIDE SEQUENCE [LARGE SCALE GENOMIC DNA]</scope>
    <source>
        <strain evidence="6">NRL-ATB46093</strain>
    </source>
</reference>
<dbReference type="Gene3D" id="3.90.550.10">
    <property type="entry name" value="Spore Coat Polysaccharide Biosynthesis Protein SpsA, Chain A"/>
    <property type="match status" value="2"/>
</dbReference>
<reference evidence="6" key="2">
    <citation type="submission" date="2020-06" db="EMBL/GenBank/DDBJ databases">
        <title>Isolation of Planomicrobium glaciei.</title>
        <authorList>
            <person name="Malisova L."/>
            <person name="Safrankova R."/>
            <person name="Jakubu V."/>
            <person name="Spanelova P."/>
        </authorList>
    </citation>
    <scope>NUCLEOTIDE SEQUENCE [LARGE SCALE GENOMIC DNA]</scope>
    <source>
        <strain evidence="6">NRL-ATB46093</strain>
    </source>
</reference>
<proteinExistence type="inferred from homology"/>
<dbReference type="Pfam" id="PF24894">
    <property type="entry name" value="Hexapep_GlmU"/>
    <property type="match status" value="1"/>
</dbReference>
<feature type="domain" description="Glucose-1-phosphate adenylyltransferase/Bifunctional protein GlmU-like C-terminal hexapeptide" evidence="4">
    <location>
        <begin position="250"/>
        <end position="318"/>
    </location>
</feature>
<dbReference type="Pfam" id="PF00483">
    <property type="entry name" value="NTP_transferase"/>
    <property type="match status" value="1"/>
</dbReference>
<dbReference type="PANTHER" id="PTHR43523">
    <property type="entry name" value="GLUCOSE-1-PHOSPHATE ADENYLYLTRANSFERASE-RELATED"/>
    <property type="match status" value="1"/>
</dbReference>
<organism evidence="5 6">
    <name type="scientific">Planococcus glaciei</name>
    <dbReference type="NCBI Taxonomy" id="459472"/>
    <lineage>
        <taxon>Bacteria</taxon>
        <taxon>Bacillati</taxon>
        <taxon>Bacillota</taxon>
        <taxon>Bacilli</taxon>
        <taxon>Bacillales</taxon>
        <taxon>Caryophanaceae</taxon>
        <taxon>Planococcus</taxon>
    </lineage>
</organism>
<evidence type="ECO:0000259" key="3">
    <source>
        <dbReference type="Pfam" id="PF00483"/>
    </source>
</evidence>
<dbReference type="RefSeq" id="WP_053165947.1">
    <property type="nucleotide sequence ID" value="NZ_CP051177.1"/>
</dbReference>
<dbReference type="CDD" id="cd02508">
    <property type="entry name" value="ADP_Glucose_PP"/>
    <property type="match status" value="1"/>
</dbReference>
<dbReference type="AlphaFoldDB" id="A0A7H8Q9I9"/>
<keyword evidence="2" id="KW-0320">Glycogen biosynthesis</keyword>
<dbReference type="CDD" id="cd04651">
    <property type="entry name" value="LbH_G1P_AT_C"/>
    <property type="match status" value="1"/>
</dbReference>